<proteinExistence type="predicted"/>
<comment type="subcellular location">
    <subcellularLocation>
        <location evidence="1">Cell membrane</location>
        <topology evidence="1">Multi-pass membrane protein</topology>
    </subcellularLocation>
</comment>
<dbReference type="EMBL" id="FOJA01000001">
    <property type="protein sequence ID" value="SEW09134.1"/>
    <property type="molecule type" value="Genomic_DNA"/>
</dbReference>
<feature type="transmembrane region" description="Helical" evidence="7">
    <location>
        <begin position="121"/>
        <end position="140"/>
    </location>
</feature>
<accession>A0A1I0P524</accession>
<dbReference type="Proteomes" id="UP000198518">
    <property type="component" value="Unassembled WGS sequence"/>
</dbReference>
<evidence type="ECO:0000256" key="7">
    <source>
        <dbReference type="SAM" id="Phobius"/>
    </source>
</evidence>
<evidence type="ECO:0000256" key="3">
    <source>
        <dbReference type="ARBA" id="ARBA00022692"/>
    </source>
</evidence>
<dbReference type="GO" id="GO:0015658">
    <property type="term" value="F:branched-chain amino acid transmembrane transporter activity"/>
    <property type="evidence" value="ECO:0007669"/>
    <property type="project" value="InterPro"/>
</dbReference>
<feature type="transmembrane region" description="Helical" evidence="7">
    <location>
        <begin position="85"/>
        <end position="109"/>
    </location>
</feature>
<dbReference type="PANTHER" id="PTHR30482">
    <property type="entry name" value="HIGH-AFFINITY BRANCHED-CHAIN AMINO ACID TRANSPORT SYSTEM PERMEASE"/>
    <property type="match status" value="1"/>
</dbReference>
<evidence type="ECO:0000256" key="1">
    <source>
        <dbReference type="ARBA" id="ARBA00004651"/>
    </source>
</evidence>
<protein>
    <submittedName>
        <fullName evidence="8">Branched-chain amino acid transport system permease protein</fullName>
    </submittedName>
</protein>
<dbReference type="OrthoDB" id="239932at2157"/>
<dbReference type="RefSeq" id="WP_218138595.1">
    <property type="nucleotide sequence ID" value="NZ_FOJA01000001.1"/>
</dbReference>
<feature type="transmembrane region" description="Helical" evidence="7">
    <location>
        <begin position="269"/>
        <end position="286"/>
    </location>
</feature>
<feature type="transmembrane region" description="Helical" evidence="7">
    <location>
        <begin position="342"/>
        <end position="359"/>
    </location>
</feature>
<dbReference type="Pfam" id="PF02653">
    <property type="entry name" value="BPD_transp_2"/>
    <property type="match status" value="1"/>
</dbReference>
<feature type="region of interest" description="Disordered" evidence="6">
    <location>
        <begin position="1"/>
        <end position="30"/>
    </location>
</feature>
<evidence type="ECO:0000313" key="8">
    <source>
        <dbReference type="EMBL" id="SEW09134.1"/>
    </source>
</evidence>
<feature type="transmembrane region" description="Helical" evidence="7">
    <location>
        <begin position="302"/>
        <end position="330"/>
    </location>
</feature>
<dbReference type="GO" id="GO:0005886">
    <property type="term" value="C:plasma membrane"/>
    <property type="evidence" value="ECO:0007669"/>
    <property type="project" value="UniProtKB-SubCell"/>
</dbReference>
<gene>
    <name evidence="8" type="ORF">SAMN04487945_1386</name>
</gene>
<dbReference type="PANTHER" id="PTHR30482:SF10">
    <property type="entry name" value="HIGH-AFFINITY BRANCHED-CHAIN AMINO ACID TRANSPORT PROTEIN BRAE"/>
    <property type="match status" value="1"/>
</dbReference>
<evidence type="ECO:0000256" key="6">
    <source>
        <dbReference type="SAM" id="MobiDB-lite"/>
    </source>
</evidence>
<name>A0A1I0P524_9EURY</name>
<dbReference type="STRING" id="355548.SAMN04487945_1386"/>
<evidence type="ECO:0000256" key="5">
    <source>
        <dbReference type="ARBA" id="ARBA00023136"/>
    </source>
</evidence>
<keyword evidence="4 7" id="KW-1133">Transmembrane helix</keyword>
<keyword evidence="9" id="KW-1185">Reference proteome</keyword>
<dbReference type="AlphaFoldDB" id="A0A1I0P524"/>
<dbReference type="CDD" id="cd06581">
    <property type="entry name" value="TM_PBP1_LivM_like"/>
    <property type="match status" value="1"/>
</dbReference>
<evidence type="ECO:0000313" key="9">
    <source>
        <dbReference type="Proteomes" id="UP000198518"/>
    </source>
</evidence>
<organism evidence="8 9">
    <name type="scientific">Halobacterium jilantaiense</name>
    <dbReference type="NCBI Taxonomy" id="355548"/>
    <lineage>
        <taxon>Archaea</taxon>
        <taxon>Methanobacteriati</taxon>
        <taxon>Methanobacteriota</taxon>
        <taxon>Stenosarchaea group</taxon>
        <taxon>Halobacteria</taxon>
        <taxon>Halobacteriales</taxon>
        <taxon>Halobacteriaceae</taxon>
        <taxon>Halobacterium</taxon>
    </lineage>
</organism>
<reference evidence="8 9" key="1">
    <citation type="submission" date="2016-10" db="EMBL/GenBank/DDBJ databases">
        <authorList>
            <person name="de Groot N.N."/>
        </authorList>
    </citation>
    <scope>NUCLEOTIDE SEQUENCE [LARGE SCALE GENOMIC DNA]</scope>
    <source>
        <strain evidence="8 9">CGMCC 1.5337</strain>
    </source>
</reference>
<evidence type="ECO:0000256" key="2">
    <source>
        <dbReference type="ARBA" id="ARBA00022475"/>
    </source>
</evidence>
<sequence length="381" mass="40391">MADDHGENGADPADDDSTRSAFEGGEDTSQERIETATNVVLAVAALGLLGGAMVGLISPAYLVFLVSLAGMYALLSLGLNVQWGYAGLINFSVAAFFGIGAYVPVLLSATRSPITDSVPPIAGVFVAVIVTVVLALAIGIPTLSLREDYLAIASLGLAEVVRLVFRNQADWTGGTSGVGGIPLFFDGVPVLETLPRDIGTVDVGFYTLGFQFWNSLLNAAIVGAFVLGSFLVLRRMHRSPWGRVLRTIRSDEDLAEALGKNTYAFRMQAFVLGSVVAMLAGVYYAYSNYYLTPDIFDPIYTFYAWIAVILGGSGSNRGALLGGVVIVTIVEGTRSLGIGASWRLFAVGLLIIAVIRFRPQGVLPPRDELIWPGARGGEADE</sequence>
<dbReference type="InterPro" id="IPR043428">
    <property type="entry name" value="LivM-like"/>
</dbReference>
<feature type="transmembrane region" description="Helical" evidence="7">
    <location>
        <begin position="212"/>
        <end position="233"/>
    </location>
</feature>
<feature type="transmembrane region" description="Helical" evidence="7">
    <location>
        <begin position="35"/>
        <end position="54"/>
    </location>
</feature>
<keyword evidence="3 7" id="KW-0812">Transmembrane</keyword>
<evidence type="ECO:0000256" key="4">
    <source>
        <dbReference type="ARBA" id="ARBA00022989"/>
    </source>
</evidence>
<keyword evidence="5 7" id="KW-0472">Membrane</keyword>
<keyword evidence="2" id="KW-1003">Cell membrane</keyword>
<dbReference type="InterPro" id="IPR001851">
    <property type="entry name" value="ABC_transp_permease"/>
</dbReference>